<accession>A0ABW3N6M4</accession>
<feature type="transmembrane region" description="Helical" evidence="1">
    <location>
        <begin position="6"/>
        <end position="25"/>
    </location>
</feature>
<proteinExistence type="predicted"/>
<evidence type="ECO:0000313" key="2">
    <source>
        <dbReference type="EMBL" id="MFD1063339.1"/>
    </source>
</evidence>
<gene>
    <name evidence="2" type="ORF">ACFQ1Q_08770</name>
</gene>
<protein>
    <submittedName>
        <fullName evidence="2">Uroporphyrinogen decarboxylase</fullName>
    </submittedName>
</protein>
<evidence type="ECO:0000313" key="3">
    <source>
        <dbReference type="Proteomes" id="UP001597013"/>
    </source>
</evidence>
<sequence>MELFGITGTEYIGYLASLMVLLSFTMKDVKKLRLVNMSGCVLFIIYGFLMPTLRIGLPIIIANAAILAVNIYYIIKPPKE</sequence>
<dbReference type="RefSeq" id="WP_386130013.1">
    <property type="nucleotide sequence ID" value="NZ_JBHTJL010000009.1"/>
</dbReference>
<keyword evidence="1" id="KW-0472">Membrane</keyword>
<feature type="transmembrane region" description="Helical" evidence="1">
    <location>
        <begin position="55"/>
        <end position="75"/>
    </location>
</feature>
<keyword evidence="1" id="KW-1133">Transmembrane helix</keyword>
<feature type="transmembrane region" description="Helical" evidence="1">
    <location>
        <begin position="32"/>
        <end position="49"/>
    </location>
</feature>
<reference evidence="3" key="1">
    <citation type="journal article" date="2019" name="Int. J. Syst. Evol. Microbiol.">
        <title>The Global Catalogue of Microorganisms (GCM) 10K type strain sequencing project: providing services to taxonomists for standard genome sequencing and annotation.</title>
        <authorList>
            <consortium name="The Broad Institute Genomics Platform"/>
            <consortium name="The Broad Institute Genome Sequencing Center for Infectious Disease"/>
            <person name="Wu L."/>
            <person name="Ma J."/>
        </authorList>
    </citation>
    <scope>NUCLEOTIDE SEQUENCE [LARGE SCALE GENOMIC DNA]</scope>
    <source>
        <strain evidence="3">CCUG 62215</strain>
    </source>
</reference>
<keyword evidence="3" id="KW-1185">Reference proteome</keyword>
<dbReference type="EMBL" id="JBHTJL010000009">
    <property type="protein sequence ID" value="MFD1063339.1"/>
    <property type="molecule type" value="Genomic_DNA"/>
</dbReference>
<organism evidence="2 3">
    <name type="scientific">Winogradskyella litorisediminis</name>
    <dbReference type="NCBI Taxonomy" id="1156618"/>
    <lineage>
        <taxon>Bacteria</taxon>
        <taxon>Pseudomonadati</taxon>
        <taxon>Bacteroidota</taxon>
        <taxon>Flavobacteriia</taxon>
        <taxon>Flavobacteriales</taxon>
        <taxon>Flavobacteriaceae</taxon>
        <taxon>Winogradskyella</taxon>
    </lineage>
</organism>
<keyword evidence="1" id="KW-0812">Transmembrane</keyword>
<comment type="caution">
    <text evidence="2">The sequence shown here is derived from an EMBL/GenBank/DDBJ whole genome shotgun (WGS) entry which is preliminary data.</text>
</comment>
<name>A0ABW3N6M4_9FLAO</name>
<evidence type="ECO:0000256" key="1">
    <source>
        <dbReference type="SAM" id="Phobius"/>
    </source>
</evidence>
<dbReference type="Proteomes" id="UP001597013">
    <property type="component" value="Unassembled WGS sequence"/>
</dbReference>